<feature type="region of interest" description="Disordered" evidence="1">
    <location>
        <begin position="1"/>
        <end position="26"/>
    </location>
</feature>
<evidence type="ECO:0000313" key="2">
    <source>
        <dbReference type="EMBL" id="GEO37726.1"/>
    </source>
</evidence>
<accession>A0A512DMM9</accession>
<evidence type="ECO:0000313" key="3">
    <source>
        <dbReference type="Proteomes" id="UP000321523"/>
    </source>
</evidence>
<feature type="compositionally biased region" description="Low complexity" evidence="1">
    <location>
        <begin position="1"/>
        <end position="20"/>
    </location>
</feature>
<dbReference type="AlphaFoldDB" id="A0A512DMM9"/>
<comment type="caution">
    <text evidence="2">The sequence shown here is derived from an EMBL/GenBank/DDBJ whole genome shotgun (WGS) entry which is preliminary data.</text>
</comment>
<evidence type="ECO:0000256" key="1">
    <source>
        <dbReference type="SAM" id="MobiDB-lite"/>
    </source>
</evidence>
<dbReference type="EMBL" id="BJYZ01000007">
    <property type="protein sequence ID" value="GEO37726.1"/>
    <property type="molecule type" value="Genomic_DNA"/>
</dbReference>
<keyword evidence="3" id="KW-1185">Reference proteome</keyword>
<sequence length="68" mass="7338">MRAMASRTTSIVSGVTSSGRLSTRETVIGDTPASFATSLKVTLPDERLEGVERDTGKACFKRMSRSSR</sequence>
<gene>
    <name evidence="2" type="ORF">SAE02_18740</name>
</gene>
<protein>
    <submittedName>
        <fullName evidence="2">Uncharacterized protein</fullName>
    </submittedName>
</protein>
<name>A0A512DMM9_9PROT</name>
<reference evidence="2 3" key="1">
    <citation type="submission" date="2019-07" db="EMBL/GenBank/DDBJ databases">
        <title>Whole genome shotgun sequence of Skermanella aerolata NBRC 106429.</title>
        <authorList>
            <person name="Hosoyama A."/>
            <person name="Uohara A."/>
            <person name="Ohji S."/>
            <person name="Ichikawa N."/>
        </authorList>
    </citation>
    <scope>NUCLEOTIDE SEQUENCE [LARGE SCALE GENOMIC DNA]</scope>
    <source>
        <strain evidence="2 3">NBRC 106429</strain>
    </source>
</reference>
<proteinExistence type="predicted"/>
<organism evidence="2 3">
    <name type="scientific">Skermanella aerolata</name>
    <dbReference type="NCBI Taxonomy" id="393310"/>
    <lineage>
        <taxon>Bacteria</taxon>
        <taxon>Pseudomonadati</taxon>
        <taxon>Pseudomonadota</taxon>
        <taxon>Alphaproteobacteria</taxon>
        <taxon>Rhodospirillales</taxon>
        <taxon>Azospirillaceae</taxon>
        <taxon>Skermanella</taxon>
    </lineage>
</organism>
<dbReference type="Proteomes" id="UP000321523">
    <property type="component" value="Unassembled WGS sequence"/>
</dbReference>